<feature type="compositionally biased region" description="Low complexity" evidence="1">
    <location>
        <begin position="42"/>
        <end position="59"/>
    </location>
</feature>
<dbReference type="AlphaFoldDB" id="A0A0H2SRJ0"/>
<name>A0A0H2SRJ0_9AGAM</name>
<sequence>MHSQQDCTNTFPTSSATLGIFNSTSSSPPPGATQISQTTGLESTTMSATTTSAEASSTSPEDIHPPEIETQTLSVVQENSNSSRFINNKVAVGSTFALIAVVIVLGLAGGALFVRKRRKRRQFLEKGISNLDFKYLHDAGD</sequence>
<evidence type="ECO:0000256" key="1">
    <source>
        <dbReference type="SAM" id="MobiDB-lite"/>
    </source>
</evidence>
<feature type="region of interest" description="Disordered" evidence="1">
    <location>
        <begin position="18"/>
        <end position="67"/>
    </location>
</feature>
<keyword evidence="2" id="KW-1133">Transmembrane helix</keyword>
<keyword evidence="2" id="KW-0812">Transmembrane</keyword>
<keyword evidence="4" id="KW-1185">Reference proteome</keyword>
<organism evidence="3 4">
    <name type="scientific">Schizopora paradoxa</name>
    <dbReference type="NCBI Taxonomy" id="27342"/>
    <lineage>
        <taxon>Eukaryota</taxon>
        <taxon>Fungi</taxon>
        <taxon>Dikarya</taxon>
        <taxon>Basidiomycota</taxon>
        <taxon>Agaricomycotina</taxon>
        <taxon>Agaricomycetes</taxon>
        <taxon>Hymenochaetales</taxon>
        <taxon>Schizoporaceae</taxon>
        <taxon>Schizopora</taxon>
    </lineage>
</organism>
<dbReference type="Proteomes" id="UP000053477">
    <property type="component" value="Unassembled WGS sequence"/>
</dbReference>
<evidence type="ECO:0000313" key="4">
    <source>
        <dbReference type="Proteomes" id="UP000053477"/>
    </source>
</evidence>
<evidence type="ECO:0000313" key="3">
    <source>
        <dbReference type="EMBL" id="KLO19696.1"/>
    </source>
</evidence>
<keyword evidence="2" id="KW-0472">Membrane</keyword>
<gene>
    <name evidence="3" type="ORF">SCHPADRAFT_55132</name>
</gene>
<feature type="transmembrane region" description="Helical" evidence="2">
    <location>
        <begin position="90"/>
        <end position="114"/>
    </location>
</feature>
<dbReference type="InParanoid" id="A0A0H2SRJ0"/>
<accession>A0A0H2SRJ0</accession>
<dbReference type="EMBL" id="KQ085885">
    <property type="protein sequence ID" value="KLO19696.1"/>
    <property type="molecule type" value="Genomic_DNA"/>
</dbReference>
<proteinExistence type="predicted"/>
<protein>
    <submittedName>
        <fullName evidence="3">Uncharacterized protein</fullName>
    </submittedName>
</protein>
<evidence type="ECO:0000256" key="2">
    <source>
        <dbReference type="SAM" id="Phobius"/>
    </source>
</evidence>
<reference evidence="3 4" key="1">
    <citation type="submission" date="2015-04" db="EMBL/GenBank/DDBJ databases">
        <title>Complete genome sequence of Schizopora paradoxa KUC8140, a cosmopolitan wood degrader in East Asia.</title>
        <authorList>
            <consortium name="DOE Joint Genome Institute"/>
            <person name="Min B."/>
            <person name="Park H."/>
            <person name="Jang Y."/>
            <person name="Kim J.-J."/>
            <person name="Kim K.H."/>
            <person name="Pangilinan J."/>
            <person name="Lipzen A."/>
            <person name="Riley R."/>
            <person name="Grigoriev I.V."/>
            <person name="Spatafora J.W."/>
            <person name="Choi I.-G."/>
        </authorList>
    </citation>
    <scope>NUCLEOTIDE SEQUENCE [LARGE SCALE GENOMIC DNA]</scope>
    <source>
        <strain evidence="3 4">KUC8140</strain>
    </source>
</reference>